<dbReference type="Pfam" id="PF23622">
    <property type="entry name" value="LRR_At1g61320_AtMIF1"/>
    <property type="match status" value="1"/>
</dbReference>
<name>A0A0E0KQ72_ORYPU</name>
<protein>
    <recommendedName>
        <fullName evidence="1">At1g61320/AtMIF1 LRR domain-containing protein</fullName>
    </recommendedName>
</protein>
<dbReference type="AlphaFoldDB" id="A0A0E0KQ72"/>
<dbReference type="eggNOG" id="ENOG502R66T">
    <property type="taxonomic scope" value="Eukaryota"/>
</dbReference>
<organism evidence="2">
    <name type="scientific">Oryza punctata</name>
    <name type="common">Red rice</name>
    <dbReference type="NCBI Taxonomy" id="4537"/>
    <lineage>
        <taxon>Eukaryota</taxon>
        <taxon>Viridiplantae</taxon>
        <taxon>Streptophyta</taxon>
        <taxon>Embryophyta</taxon>
        <taxon>Tracheophyta</taxon>
        <taxon>Spermatophyta</taxon>
        <taxon>Magnoliopsida</taxon>
        <taxon>Liliopsida</taxon>
        <taxon>Poales</taxon>
        <taxon>Poaceae</taxon>
        <taxon>BOP clade</taxon>
        <taxon>Oryzoideae</taxon>
        <taxon>Oryzeae</taxon>
        <taxon>Oryzinae</taxon>
        <taxon>Oryza</taxon>
    </lineage>
</organism>
<feature type="domain" description="At1g61320/AtMIF1 LRR" evidence="1">
    <location>
        <begin position="165"/>
        <end position="213"/>
    </location>
</feature>
<sequence length="255" mass="29102">MLNFALLEHHGMVVEELAIKFEFDTMLVHHLNDWTVEAYAFYSIFNLALHISHYLPNSEDLEVMLSSCCGLEWLSVLRCQLHDELKVDHPLPSLLYLSVEDSSLEHIVITFPSSLPNMWNLTLRTHFEPQKASVIFVAWIDESVYVSFNEALFTSPLTIGRSLIIRIPRNPHNHLKDVRVTGFEGSKGQLEFVVHLLENAPNMVVITVDTAYIAGQYGPWVNSNKEDDEYMTAVHWIARGHFEGKISPSSSLKLL</sequence>
<dbReference type="PANTHER" id="PTHR34145">
    <property type="entry name" value="OS02G0105600 PROTEIN"/>
    <property type="match status" value="1"/>
</dbReference>
<proteinExistence type="predicted"/>
<dbReference type="HOGENOM" id="CLU_1126018_0_0_1"/>
<dbReference type="InterPro" id="IPR053772">
    <property type="entry name" value="At1g61320/At1g61330-like"/>
</dbReference>
<evidence type="ECO:0000313" key="2">
    <source>
        <dbReference type="EnsemblPlants" id="OPUNC04G09600.1"/>
    </source>
</evidence>
<evidence type="ECO:0000313" key="3">
    <source>
        <dbReference type="Proteomes" id="UP000026962"/>
    </source>
</evidence>
<dbReference type="EnsemblPlants" id="OPUNC04G09600.1">
    <property type="protein sequence ID" value="OPUNC04G09600.1"/>
    <property type="gene ID" value="OPUNC04G09600"/>
</dbReference>
<dbReference type="Gramene" id="OPUNC04G09600.1">
    <property type="protein sequence ID" value="OPUNC04G09600.1"/>
    <property type="gene ID" value="OPUNC04G09600"/>
</dbReference>
<dbReference type="Proteomes" id="UP000026962">
    <property type="component" value="Chromosome 4"/>
</dbReference>
<dbReference type="InterPro" id="IPR055357">
    <property type="entry name" value="LRR_At1g61320_AtMIF1"/>
</dbReference>
<reference evidence="2" key="1">
    <citation type="submission" date="2015-04" db="UniProtKB">
        <authorList>
            <consortium name="EnsemblPlants"/>
        </authorList>
    </citation>
    <scope>IDENTIFICATION</scope>
</reference>
<dbReference type="SUPFAM" id="SSF52047">
    <property type="entry name" value="RNI-like"/>
    <property type="match status" value="1"/>
</dbReference>
<accession>A0A0E0KQ72</accession>
<evidence type="ECO:0000259" key="1">
    <source>
        <dbReference type="Pfam" id="PF23622"/>
    </source>
</evidence>
<keyword evidence="3" id="KW-1185">Reference proteome</keyword>
<reference evidence="2" key="2">
    <citation type="submission" date="2018-05" db="EMBL/GenBank/DDBJ databases">
        <title>OpunRS2 (Oryza punctata Reference Sequence Version 2).</title>
        <authorList>
            <person name="Zhang J."/>
            <person name="Kudrna D."/>
            <person name="Lee S."/>
            <person name="Talag J."/>
            <person name="Welchert J."/>
            <person name="Wing R.A."/>
        </authorList>
    </citation>
    <scope>NUCLEOTIDE SEQUENCE [LARGE SCALE GENOMIC DNA]</scope>
</reference>
<dbReference type="PANTHER" id="PTHR34145:SF57">
    <property type="entry name" value="F-BOX DOMAIN-CONTAINING PROTEIN"/>
    <property type="match status" value="1"/>
</dbReference>